<dbReference type="Pfam" id="PF13511">
    <property type="entry name" value="DUF4124"/>
    <property type="match status" value="1"/>
</dbReference>
<name>A0A4Z1R531_9GAMM</name>
<proteinExistence type="predicted"/>
<feature type="compositionally biased region" description="Basic and acidic residues" evidence="1">
    <location>
        <begin position="1"/>
        <end position="20"/>
    </location>
</feature>
<keyword evidence="4" id="KW-1185">Reference proteome</keyword>
<feature type="compositionally biased region" description="Polar residues" evidence="1">
    <location>
        <begin position="116"/>
        <end position="125"/>
    </location>
</feature>
<sequence>MRALQRERGATLRKRTDATHRRSGMRAGMRAGMMMTMWLALCAPAAAQTVYKCMGPDGAVFQSTPCGAGQQQERAYGGEAYATTPQRQAQIEREQARAQAVVRRNAGGAGRASTPVGAQSGQSSCDRVKAQRDRAMQALGNRRTYEQISYWATEVSKACNHRR</sequence>
<organism evidence="3 4">
    <name type="scientific">Luteimonas yindakuii</name>
    <dbReference type="NCBI Taxonomy" id="2565782"/>
    <lineage>
        <taxon>Bacteria</taxon>
        <taxon>Pseudomonadati</taxon>
        <taxon>Pseudomonadota</taxon>
        <taxon>Gammaproteobacteria</taxon>
        <taxon>Lysobacterales</taxon>
        <taxon>Lysobacteraceae</taxon>
        <taxon>Luteimonas</taxon>
    </lineage>
</organism>
<evidence type="ECO:0000313" key="3">
    <source>
        <dbReference type="EMBL" id="TKS54016.1"/>
    </source>
</evidence>
<comment type="caution">
    <text evidence="3">The sequence shown here is derived from an EMBL/GenBank/DDBJ whole genome shotgun (WGS) entry which is preliminary data.</text>
</comment>
<feature type="region of interest" description="Disordered" evidence="1">
    <location>
        <begin position="1"/>
        <end position="25"/>
    </location>
</feature>
<gene>
    <name evidence="3" type="ORF">E4582_04005</name>
</gene>
<dbReference type="AlphaFoldDB" id="A0A4Z1R531"/>
<evidence type="ECO:0000256" key="1">
    <source>
        <dbReference type="SAM" id="MobiDB-lite"/>
    </source>
</evidence>
<dbReference type="InterPro" id="IPR025392">
    <property type="entry name" value="DUF4124"/>
</dbReference>
<dbReference type="Proteomes" id="UP000298681">
    <property type="component" value="Unassembled WGS sequence"/>
</dbReference>
<accession>A0A4Z1R531</accession>
<reference evidence="3 4" key="1">
    <citation type="submission" date="2019-01" db="EMBL/GenBank/DDBJ databases">
        <authorList>
            <person name="Zhang S."/>
        </authorList>
    </citation>
    <scope>NUCLEOTIDE SEQUENCE [LARGE SCALE GENOMIC DNA]</scope>
    <source>
        <strain evidence="3 4">1626</strain>
    </source>
</reference>
<feature type="domain" description="DUF4124" evidence="2">
    <location>
        <begin position="39"/>
        <end position="74"/>
    </location>
</feature>
<evidence type="ECO:0000313" key="4">
    <source>
        <dbReference type="Proteomes" id="UP000298681"/>
    </source>
</evidence>
<protein>
    <submittedName>
        <fullName evidence="3">DUF4124 domain-containing protein</fullName>
    </submittedName>
</protein>
<dbReference type="EMBL" id="SPUH01000001">
    <property type="protein sequence ID" value="TKS54016.1"/>
    <property type="molecule type" value="Genomic_DNA"/>
</dbReference>
<evidence type="ECO:0000259" key="2">
    <source>
        <dbReference type="Pfam" id="PF13511"/>
    </source>
</evidence>
<feature type="region of interest" description="Disordered" evidence="1">
    <location>
        <begin position="105"/>
        <end position="126"/>
    </location>
</feature>